<organism evidence="1 2">
    <name type="scientific">Moritella viscosa</name>
    <dbReference type="NCBI Taxonomy" id="80854"/>
    <lineage>
        <taxon>Bacteria</taxon>
        <taxon>Pseudomonadati</taxon>
        <taxon>Pseudomonadota</taxon>
        <taxon>Gammaproteobacteria</taxon>
        <taxon>Alteromonadales</taxon>
        <taxon>Moritellaceae</taxon>
        <taxon>Moritella</taxon>
    </lineage>
</organism>
<proteinExistence type="predicted"/>
<evidence type="ECO:0000313" key="1">
    <source>
        <dbReference type="EMBL" id="SGY84189.1"/>
    </source>
</evidence>
<dbReference type="RefSeq" id="WP_075471029.1">
    <property type="nucleotide sequence ID" value="NZ_CAWQZC010000138.1"/>
</dbReference>
<dbReference type="GeneID" id="61294311"/>
<dbReference type="Proteomes" id="UP000182660">
    <property type="component" value="Unassembled WGS sequence"/>
</dbReference>
<reference evidence="1 2" key="1">
    <citation type="submission" date="2016-11" db="EMBL/GenBank/DDBJ databases">
        <authorList>
            <person name="Klemetsen T."/>
        </authorList>
    </citation>
    <scope>NUCLEOTIDE SEQUENCE [LARGE SCALE GENOMIC DNA]</scope>
    <source>
        <strain evidence="1">MT 2528</strain>
    </source>
</reference>
<keyword evidence="2" id="KW-1185">Reference proteome</keyword>
<sequence length="59" mass="6655">MSIAGLGFATFAFIVSPLITEYIDVYFIVIIVVVFCVDWLEIRKLKAEIKQLKSKSSAE</sequence>
<name>A0ABY1HBD1_9GAMM</name>
<accession>A0ABY1HBD1</accession>
<dbReference type="EMBL" id="FPLJ01000019">
    <property type="protein sequence ID" value="SGY84189.1"/>
    <property type="molecule type" value="Genomic_DNA"/>
</dbReference>
<protein>
    <submittedName>
        <fullName evidence="1">Uncharacterized protein</fullName>
    </submittedName>
</protein>
<gene>
    <name evidence="1" type="ORF">MT2528_0583</name>
</gene>
<evidence type="ECO:0000313" key="2">
    <source>
        <dbReference type="Proteomes" id="UP000182660"/>
    </source>
</evidence>
<comment type="caution">
    <text evidence="1">The sequence shown here is derived from an EMBL/GenBank/DDBJ whole genome shotgun (WGS) entry which is preliminary data.</text>
</comment>